<name>F8AND2_METOI</name>
<accession>F8AND2</accession>
<keyword evidence="3" id="KW-0285">Flavoprotein</keyword>
<dbReference type="Gene3D" id="3.50.50.60">
    <property type="entry name" value="FAD/NAD(P)-binding domain"/>
    <property type="match status" value="2"/>
</dbReference>
<evidence type="ECO:0000256" key="4">
    <source>
        <dbReference type="ARBA" id="ARBA00022827"/>
    </source>
</evidence>
<dbReference type="SUPFAM" id="SSF55424">
    <property type="entry name" value="FAD/NAD-linked reductases, dimerisation (C-terminal) domain"/>
    <property type="match status" value="1"/>
</dbReference>
<dbReference type="PANTHER" id="PTHR43429">
    <property type="entry name" value="PYRIDINE NUCLEOTIDE-DISULFIDE OXIDOREDUCTASE DOMAIN-CONTAINING"/>
    <property type="match status" value="1"/>
</dbReference>
<dbReference type="Pfam" id="PF02852">
    <property type="entry name" value="Pyr_redox_dim"/>
    <property type="match status" value="1"/>
</dbReference>
<comment type="cofactor">
    <cofactor evidence="1">
        <name>FAD</name>
        <dbReference type="ChEBI" id="CHEBI:57692"/>
    </cofactor>
</comment>
<dbReference type="STRING" id="647113.Metok_0198"/>
<evidence type="ECO:0000259" key="6">
    <source>
        <dbReference type="Pfam" id="PF07992"/>
    </source>
</evidence>
<evidence type="ECO:0000313" key="8">
    <source>
        <dbReference type="Proteomes" id="UP000009296"/>
    </source>
</evidence>
<dbReference type="SUPFAM" id="SSF51905">
    <property type="entry name" value="FAD/NAD(P)-binding domain"/>
    <property type="match status" value="2"/>
</dbReference>
<gene>
    <name evidence="7" type="ordered locus">Metok_0198</name>
</gene>
<dbReference type="EC" id="1.8.1.14" evidence="7"/>
<dbReference type="EMBL" id="CP002792">
    <property type="protein sequence ID" value="AEH06191.1"/>
    <property type="molecule type" value="Genomic_DNA"/>
</dbReference>
<reference evidence="7" key="1">
    <citation type="submission" date="2011-05" db="EMBL/GenBank/DDBJ databases">
        <title>Complete sequence of chromosome of Methanothermococcus okinawensis IH1.</title>
        <authorList>
            <consortium name="US DOE Joint Genome Institute"/>
            <person name="Lucas S."/>
            <person name="Han J."/>
            <person name="Lapidus A."/>
            <person name="Cheng J.-F."/>
            <person name="Goodwin L."/>
            <person name="Pitluck S."/>
            <person name="Peters L."/>
            <person name="Mikhailova N."/>
            <person name="Held B."/>
            <person name="Han C."/>
            <person name="Tapia R."/>
            <person name="Land M."/>
            <person name="Hauser L."/>
            <person name="Kyrpides N."/>
            <person name="Ivanova N."/>
            <person name="Pagani I."/>
            <person name="Sieprawska-Lupa M."/>
            <person name="Takai K."/>
            <person name="Miyazaki J."/>
            <person name="Whitman W."/>
            <person name="Woyke T."/>
        </authorList>
    </citation>
    <scope>NUCLEOTIDE SEQUENCE</scope>
    <source>
        <strain evidence="7">IH1</strain>
    </source>
</reference>
<dbReference type="Pfam" id="PF07992">
    <property type="entry name" value="Pyr_redox_2"/>
    <property type="match status" value="1"/>
</dbReference>
<dbReference type="InterPro" id="IPR004099">
    <property type="entry name" value="Pyr_nucl-diS_OxRdtase_dimer"/>
</dbReference>
<keyword evidence="7" id="KW-0560">Oxidoreductase</keyword>
<dbReference type="KEGG" id="mok:Metok_0198"/>
<proteinExistence type="inferred from homology"/>
<dbReference type="PRINTS" id="PR00411">
    <property type="entry name" value="PNDRDTASEI"/>
</dbReference>
<dbReference type="InterPro" id="IPR023753">
    <property type="entry name" value="FAD/NAD-binding_dom"/>
</dbReference>
<sequence length="474" mass="51714">MKFIYIYDKQDTILNIIKIGEEMRVVIIGSGAAGLTTASTIRKYNKEMDIIVITKEKHIAYSPCAIPYVICNEIPSFEDIVMHTPEEYKKDRNINVITESEVLDIDSKNNKIIYKDKGNNKIGLTYDYLVLATGGSPFVPPIEGADLEGVFKLRTIEDGMKIKEYAENSKSAIVAGAGAIGLETAYALKKLGLDVIVVEMAPQILPRALDIDMAKIVMKYLEDAGIKFILEKPLGKIVGDEDGKVSGAVIDGDLYNCDMVIMATGVRPNTELAKKAGCEIGRWAIKVNEKMQTSIPNIYAVGDCVEVVDLITKQITLSPFGTTAVRQGKVAGKNIVGIDAKFNPVLNAMVSKIGDIEIAGTGMSELGAHQNRLDVIVGRARALTRARYYPGGKLIDIKLICDMNKNIVGCQIVGGERVAERVDAMSIAIAKNMTCDELANMEFCYAPPVSMVIDPLALAAENACDKFKKMEKNE</sequence>
<dbReference type="PRINTS" id="PR00368">
    <property type="entry name" value="FADPNR"/>
</dbReference>
<evidence type="ECO:0000256" key="3">
    <source>
        <dbReference type="ARBA" id="ARBA00022630"/>
    </source>
</evidence>
<dbReference type="AlphaFoldDB" id="F8AND2"/>
<feature type="domain" description="Pyridine nucleotide-disulphide oxidoreductase dimerisation" evidence="5">
    <location>
        <begin position="354"/>
        <end position="451"/>
    </location>
</feature>
<keyword evidence="4" id="KW-0274">FAD</keyword>
<dbReference type="InterPro" id="IPR036188">
    <property type="entry name" value="FAD/NAD-bd_sf"/>
</dbReference>
<organism evidence="7 8">
    <name type="scientific">Methanothermococcus okinawensis (strain DSM 14208 / JCM 11175 / IH1)</name>
    <dbReference type="NCBI Taxonomy" id="647113"/>
    <lineage>
        <taxon>Archaea</taxon>
        <taxon>Methanobacteriati</taxon>
        <taxon>Methanobacteriota</taxon>
        <taxon>Methanomada group</taxon>
        <taxon>Methanococci</taxon>
        <taxon>Methanococcales</taxon>
        <taxon>Methanococcaceae</taxon>
        <taxon>Methanothermococcus</taxon>
    </lineage>
</organism>
<protein>
    <submittedName>
        <fullName evidence="7">CoA-disulfide reductase</fullName>
        <ecNumber evidence="7">1.8.1.14</ecNumber>
    </submittedName>
</protein>
<keyword evidence="8" id="KW-1185">Reference proteome</keyword>
<dbReference type="InterPro" id="IPR016156">
    <property type="entry name" value="FAD/NAD-linked_Rdtase_dimer_sf"/>
</dbReference>
<dbReference type="eggNOG" id="arCOG01069">
    <property type="taxonomic scope" value="Archaea"/>
</dbReference>
<evidence type="ECO:0000259" key="5">
    <source>
        <dbReference type="Pfam" id="PF02852"/>
    </source>
</evidence>
<evidence type="ECO:0000313" key="7">
    <source>
        <dbReference type="EMBL" id="AEH06191.1"/>
    </source>
</evidence>
<evidence type="ECO:0000256" key="1">
    <source>
        <dbReference type="ARBA" id="ARBA00001974"/>
    </source>
</evidence>
<dbReference type="InterPro" id="IPR050260">
    <property type="entry name" value="FAD-bd_OxRdtase"/>
</dbReference>
<evidence type="ECO:0000256" key="2">
    <source>
        <dbReference type="ARBA" id="ARBA00009130"/>
    </source>
</evidence>
<dbReference type="PANTHER" id="PTHR43429:SF3">
    <property type="entry name" value="NITRITE REDUCTASE [NAD(P)H]"/>
    <property type="match status" value="1"/>
</dbReference>
<dbReference type="GO" id="GO:0050451">
    <property type="term" value="F:CoA-disulfide reductase (NADPH) activity"/>
    <property type="evidence" value="ECO:0007669"/>
    <property type="project" value="UniProtKB-EC"/>
</dbReference>
<dbReference type="Proteomes" id="UP000009296">
    <property type="component" value="Chromosome"/>
</dbReference>
<dbReference type="HOGENOM" id="CLU_003291_1_3_2"/>
<feature type="domain" description="FAD/NAD(P)-binding" evidence="6">
    <location>
        <begin position="23"/>
        <end position="312"/>
    </location>
</feature>
<comment type="similarity">
    <text evidence="2">Belongs to the class-III pyridine nucleotide-disulfide oxidoreductase family.</text>
</comment>